<organism evidence="3 4">
    <name type="scientific">Heliophilum fasciatum</name>
    <dbReference type="NCBI Taxonomy" id="35700"/>
    <lineage>
        <taxon>Bacteria</taxon>
        <taxon>Bacillati</taxon>
        <taxon>Bacillota</taxon>
        <taxon>Clostridia</taxon>
        <taxon>Eubacteriales</taxon>
        <taxon>Heliobacteriaceae</taxon>
        <taxon>Heliophilum</taxon>
    </lineage>
</organism>
<dbReference type="PANTHER" id="PTHR43022:SF1">
    <property type="entry name" value="PROTEIN SMF"/>
    <property type="match status" value="1"/>
</dbReference>
<comment type="caution">
    <text evidence="3">The sequence shown here is derived from an EMBL/GenBank/DDBJ whole genome shotgun (WGS) entry which is preliminary data.</text>
</comment>
<feature type="domain" description="Smf/DprA SLOG" evidence="2">
    <location>
        <begin position="100"/>
        <end position="272"/>
    </location>
</feature>
<name>A0A4R2RBS6_9FIRM</name>
<reference evidence="3 4" key="1">
    <citation type="submission" date="2019-03" db="EMBL/GenBank/DDBJ databases">
        <title>Genomic Encyclopedia of Type Strains, Phase IV (KMG-IV): sequencing the most valuable type-strain genomes for metagenomic binning, comparative biology and taxonomic classification.</title>
        <authorList>
            <person name="Goeker M."/>
        </authorList>
    </citation>
    <scope>NUCLEOTIDE SEQUENCE [LARGE SCALE GENOMIC DNA]</scope>
    <source>
        <strain evidence="3 4">DSM 11170</strain>
    </source>
</reference>
<dbReference type="Proteomes" id="UP000294813">
    <property type="component" value="Unassembled WGS sequence"/>
</dbReference>
<keyword evidence="4" id="KW-1185">Reference proteome</keyword>
<evidence type="ECO:0000313" key="3">
    <source>
        <dbReference type="EMBL" id="TCP60800.1"/>
    </source>
</evidence>
<dbReference type="AlphaFoldDB" id="A0A4R2RBS6"/>
<comment type="similarity">
    <text evidence="1">Belongs to the DprA/Smf family.</text>
</comment>
<evidence type="ECO:0000256" key="1">
    <source>
        <dbReference type="ARBA" id="ARBA00006525"/>
    </source>
</evidence>
<dbReference type="GO" id="GO:0009294">
    <property type="term" value="P:DNA-mediated transformation"/>
    <property type="evidence" value="ECO:0007669"/>
    <property type="project" value="InterPro"/>
</dbReference>
<dbReference type="Pfam" id="PF02481">
    <property type="entry name" value="DNA_processg_A"/>
    <property type="match status" value="1"/>
</dbReference>
<dbReference type="Gene3D" id="3.40.50.450">
    <property type="match status" value="1"/>
</dbReference>
<dbReference type="InterPro" id="IPR057666">
    <property type="entry name" value="DrpA_SLOG"/>
</dbReference>
<dbReference type="SUPFAM" id="SSF102405">
    <property type="entry name" value="MCP/YpsA-like"/>
    <property type="match status" value="1"/>
</dbReference>
<sequence>MNEQLSTDSLAILLLCTSLAIPSAQETNDKPLTPSEWEKLSQQLITRQLRPKSFFEIPSGRWAETIGLPSAQITRIEFLLSRSGQLSIELNRLSNLGIWITTRAEKDYPSKLKKRLGQKCPLVLFGSGNRDLLFSPTTAVAVAGSRDVDEKGIRFAEMLGHRCAKEGLLLVSGGARGIDSIAQNAALQNDGLVISILSEGLEATIRRKEIRNQLLAGKLLLLSALPPKTPFKSYNAMARNKYIYGLSDYSVIVSSSLKGGTWSGATENLKYQWVPLFVRDGTHVPEGNQKLLSLGGIPVADAVLRMRQGTLLNWLQKNSNGPTATLSTISTHPSKIDVFDLIWPAIKSVLKTPHTEEELAQTLNVIEKQASLWLERALQNHSVIRLDSTNKYVDASLANAKQYSLFET</sequence>
<dbReference type="OrthoDB" id="9785707at2"/>
<evidence type="ECO:0000313" key="4">
    <source>
        <dbReference type="Proteomes" id="UP000294813"/>
    </source>
</evidence>
<accession>A0A4R2RBS6</accession>
<dbReference type="PANTHER" id="PTHR43022">
    <property type="entry name" value="PROTEIN SMF"/>
    <property type="match status" value="1"/>
</dbReference>
<evidence type="ECO:0000259" key="2">
    <source>
        <dbReference type="Pfam" id="PF02481"/>
    </source>
</evidence>
<protein>
    <submittedName>
        <fullName evidence="3">Putative Rossmann fold nucleotide-binding protein DprA/Smf involved in DNA uptake</fullName>
    </submittedName>
</protein>
<gene>
    <name evidence="3" type="ORF">EDD73_1333</name>
</gene>
<dbReference type="RefSeq" id="WP_131920601.1">
    <property type="nucleotide sequence ID" value="NZ_JAOQNU010000034.1"/>
</dbReference>
<dbReference type="InterPro" id="IPR003488">
    <property type="entry name" value="DprA"/>
</dbReference>
<proteinExistence type="inferred from homology"/>
<dbReference type="EMBL" id="SLXT01000033">
    <property type="protein sequence ID" value="TCP60800.1"/>
    <property type="molecule type" value="Genomic_DNA"/>
</dbReference>